<evidence type="ECO:0000313" key="3">
    <source>
        <dbReference type="Proteomes" id="UP000092698"/>
    </source>
</evidence>
<keyword evidence="3" id="KW-1185">Reference proteome</keyword>
<evidence type="ECO:0000256" key="1">
    <source>
        <dbReference type="SAM" id="SignalP"/>
    </source>
</evidence>
<name>A0A1C7D8I3_9SPHN</name>
<evidence type="ECO:0008006" key="4">
    <source>
        <dbReference type="Google" id="ProtNLM"/>
    </source>
</evidence>
<evidence type="ECO:0000313" key="2">
    <source>
        <dbReference type="EMBL" id="ANU07790.1"/>
    </source>
</evidence>
<reference evidence="2 3" key="1">
    <citation type="submission" date="2016-07" db="EMBL/GenBank/DDBJ databases">
        <title>Complete genome sequence of Altererythrobacter namhicola JCM 16345T, containing esterase-encoding genes.</title>
        <authorList>
            <person name="Cheng H."/>
            <person name="Wu Y.-H."/>
            <person name="Jian S.-L."/>
            <person name="Huo Y.-Y."/>
            <person name="Wang C.-S."/>
            <person name="Xu X.-W."/>
        </authorList>
    </citation>
    <scope>NUCLEOTIDE SEQUENCE [LARGE SCALE GENOMIC DNA]</scope>
    <source>
        <strain evidence="2 3">JCM 16345</strain>
    </source>
</reference>
<organism evidence="2 3">
    <name type="scientific">Paraurantiacibacter namhicola</name>
    <dbReference type="NCBI Taxonomy" id="645517"/>
    <lineage>
        <taxon>Bacteria</taxon>
        <taxon>Pseudomonadati</taxon>
        <taxon>Pseudomonadota</taxon>
        <taxon>Alphaproteobacteria</taxon>
        <taxon>Sphingomonadales</taxon>
        <taxon>Erythrobacteraceae</taxon>
        <taxon>Paraurantiacibacter</taxon>
    </lineage>
</organism>
<gene>
    <name evidence="2" type="ORF">A6F65_01486</name>
</gene>
<proteinExistence type="predicted"/>
<dbReference type="Proteomes" id="UP000092698">
    <property type="component" value="Chromosome"/>
</dbReference>
<sequence>MNTMKKLIAAAAILSVPAAVSAQTPDADPQDDLKCAAWSAMIAGQMQDDEKTANAFGLAMTYFIGRYEGATGRDIAKDLTPEIVMDAAGNMEATTEFCAARMESLGRRMEGLGTALKAAGDAEG</sequence>
<keyword evidence="1" id="KW-0732">Signal</keyword>
<dbReference type="KEGG" id="anh:A6F65_01486"/>
<feature type="chain" id="PRO_5008884451" description="HdeA/HdeB family protein" evidence="1">
    <location>
        <begin position="23"/>
        <end position="124"/>
    </location>
</feature>
<dbReference type="STRING" id="645517.A6F65_01486"/>
<feature type="signal peptide" evidence="1">
    <location>
        <begin position="1"/>
        <end position="22"/>
    </location>
</feature>
<dbReference type="AlphaFoldDB" id="A0A1C7D8I3"/>
<protein>
    <recommendedName>
        <fullName evidence="4">HdeA/HdeB family protein</fullName>
    </recommendedName>
</protein>
<dbReference type="EMBL" id="CP016545">
    <property type="protein sequence ID" value="ANU07790.1"/>
    <property type="molecule type" value="Genomic_DNA"/>
</dbReference>
<accession>A0A1C7D8I3</accession>